<organism evidence="6 7">
    <name type="scientific">Candidatus Gallitreponema excrementavium</name>
    <dbReference type="NCBI Taxonomy" id="2840840"/>
    <lineage>
        <taxon>Bacteria</taxon>
        <taxon>Pseudomonadati</taxon>
        <taxon>Spirochaetota</taxon>
        <taxon>Spirochaetia</taxon>
        <taxon>Spirochaetales</taxon>
        <taxon>Candidatus Gallitreponema</taxon>
    </lineage>
</organism>
<dbReference type="Proteomes" id="UP000823638">
    <property type="component" value="Unassembled WGS sequence"/>
</dbReference>
<evidence type="ECO:0000256" key="4">
    <source>
        <dbReference type="ARBA" id="ARBA00023163"/>
    </source>
</evidence>
<keyword evidence="3" id="KW-0238">DNA-binding</keyword>
<evidence type="ECO:0000259" key="5">
    <source>
        <dbReference type="Pfam" id="PF03466"/>
    </source>
</evidence>
<feature type="non-terminal residue" evidence="6">
    <location>
        <position position="1"/>
    </location>
</feature>
<keyword evidence="4" id="KW-0804">Transcription</keyword>
<evidence type="ECO:0000256" key="1">
    <source>
        <dbReference type="ARBA" id="ARBA00009437"/>
    </source>
</evidence>
<feature type="domain" description="LysR substrate-binding" evidence="5">
    <location>
        <begin position="30"/>
        <end position="130"/>
    </location>
</feature>
<dbReference type="EMBL" id="JADIMM010000090">
    <property type="protein sequence ID" value="MBO8458152.1"/>
    <property type="molecule type" value="Genomic_DNA"/>
</dbReference>
<comment type="caution">
    <text evidence="6">The sequence shown here is derived from an EMBL/GenBank/DDBJ whole genome shotgun (WGS) entry which is preliminary data.</text>
</comment>
<dbReference type="PANTHER" id="PTHR30126">
    <property type="entry name" value="HTH-TYPE TRANSCRIPTIONAL REGULATOR"/>
    <property type="match status" value="1"/>
</dbReference>
<dbReference type="AlphaFoldDB" id="A0A9D9HQ31"/>
<dbReference type="SUPFAM" id="SSF53850">
    <property type="entry name" value="Periplasmic binding protein-like II"/>
    <property type="match status" value="1"/>
</dbReference>
<reference evidence="6" key="2">
    <citation type="journal article" date="2021" name="PeerJ">
        <title>Extensive microbial diversity within the chicken gut microbiome revealed by metagenomics and culture.</title>
        <authorList>
            <person name="Gilroy R."/>
            <person name="Ravi A."/>
            <person name="Getino M."/>
            <person name="Pursley I."/>
            <person name="Horton D.L."/>
            <person name="Alikhan N.F."/>
            <person name="Baker D."/>
            <person name="Gharbi K."/>
            <person name="Hall N."/>
            <person name="Watson M."/>
            <person name="Adriaenssens E.M."/>
            <person name="Foster-Nyarko E."/>
            <person name="Jarju S."/>
            <person name="Secka A."/>
            <person name="Antonio M."/>
            <person name="Oren A."/>
            <person name="Chaudhuri R.R."/>
            <person name="La Ragione R."/>
            <person name="Hildebrand F."/>
            <person name="Pallen M.J."/>
        </authorList>
    </citation>
    <scope>NUCLEOTIDE SEQUENCE</scope>
    <source>
        <strain evidence="6">10532</strain>
    </source>
</reference>
<gene>
    <name evidence="6" type="ORF">IAA81_07990</name>
</gene>
<name>A0A9D9HQ31_9SPIR</name>
<accession>A0A9D9HQ31</accession>
<sequence length="173" mass="18776">GRAQLAVTAIPSKSTQSIDSGISGIDRLVELESVSVKKSPLVLVSSPNKFQNKKYTTPEETISSLPLILPKAGLARKRFDYWCKNRNISPNILAETAGNEAIIALARLGLGLGLVPKIVLENGPFSEGVVQYSTFSQLEEYNIGFIFNPKPSGTEGAKKLQKAIIQILKDNYS</sequence>
<evidence type="ECO:0000256" key="2">
    <source>
        <dbReference type="ARBA" id="ARBA00023015"/>
    </source>
</evidence>
<comment type="similarity">
    <text evidence="1">Belongs to the LysR transcriptional regulatory family.</text>
</comment>
<reference evidence="6" key="1">
    <citation type="submission" date="2020-10" db="EMBL/GenBank/DDBJ databases">
        <authorList>
            <person name="Gilroy R."/>
        </authorList>
    </citation>
    <scope>NUCLEOTIDE SEQUENCE</scope>
    <source>
        <strain evidence="6">10532</strain>
    </source>
</reference>
<dbReference type="PANTHER" id="PTHR30126:SF81">
    <property type="entry name" value="HTH-TYPE TRANSCRIPTIONAL REGULATOR ILVY"/>
    <property type="match status" value="1"/>
</dbReference>
<protein>
    <recommendedName>
        <fullName evidence="5">LysR substrate-binding domain-containing protein</fullName>
    </recommendedName>
</protein>
<dbReference type="GO" id="GO:0000976">
    <property type="term" value="F:transcription cis-regulatory region binding"/>
    <property type="evidence" value="ECO:0007669"/>
    <property type="project" value="TreeGrafter"/>
</dbReference>
<dbReference type="InterPro" id="IPR005119">
    <property type="entry name" value="LysR_subst-bd"/>
</dbReference>
<dbReference type="Pfam" id="PF03466">
    <property type="entry name" value="LysR_substrate"/>
    <property type="match status" value="1"/>
</dbReference>
<keyword evidence="2" id="KW-0805">Transcription regulation</keyword>
<dbReference type="GO" id="GO:0006355">
    <property type="term" value="P:regulation of DNA-templated transcription"/>
    <property type="evidence" value="ECO:0007669"/>
    <property type="project" value="TreeGrafter"/>
</dbReference>
<dbReference type="Gene3D" id="3.40.190.290">
    <property type="match status" value="1"/>
</dbReference>
<evidence type="ECO:0000256" key="3">
    <source>
        <dbReference type="ARBA" id="ARBA00023125"/>
    </source>
</evidence>
<proteinExistence type="inferred from homology"/>
<evidence type="ECO:0000313" key="6">
    <source>
        <dbReference type="EMBL" id="MBO8458152.1"/>
    </source>
</evidence>
<evidence type="ECO:0000313" key="7">
    <source>
        <dbReference type="Proteomes" id="UP000823638"/>
    </source>
</evidence>